<evidence type="ECO:0000313" key="7">
    <source>
        <dbReference type="Proteomes" id="UP000283589"/>
    </source>
</evidence>
<evidence type="ECO:0000313" key="6">
    <source>
        <dbReference type="EMBL" id="RGV36639.1"/>
    </source>
</evidence>
<evidence type="ECO:0000256" key="2">
    <source>
        <dbReference type="ARBA" id="ARBA00023015"/>
    </source>
</evidence>
<keyword evidence="3" id="KW-0731">Sigma factor</keyword>
<dbReference type="PANTHER" id="PTHR43133">
    <property type="entry name" value="RNA POLYMERASE ECF-TYPE SIGMA FACTO"/>
    <property type="match status" value="1"/>
</dbReference>
<evidence type="ECO:0000256" key="3">
    <source>
        <dbReference type="ARBA" id="ARBA00023082"/>
    </source>
</evidence>
<name>A0A412X722_9BACT</name>
<reference evidence="6 7" key="1">
    <citation type="submission" date="2018-08" db="EMBL/GenBank/DDBJ databases">
        <title>A genome reference for cultivated species of the human gut microbiota.</title>
        <authorList>
            <person name="Zou Y."/>
            <person name="Xue W."/>
            <person name="Luo G."/>
        </authorList>
    </citation>
    <scope>NUCLEOTIDE SEQUENCE [LARGE SCALE GENOMIC DNA]</scope>
    <source>
        <strain evidence="6 7">AF14-49</strain>
    </source>
</reference>
<dbReference type="SUPFAM" id="SSF88659">
    <property type="entry name" value="Sigma3 and sigma4 domains of RNA polymerase sigma factors"/>
    <property type="match status" value="1"/>
</dbReference>
<dbReference type="CDD" id="cd06171">
    <property type="entry name" value="Sigma70_r4"/>
    <property type="match status" value="1"/>
</dbReference>
<dbReference type="EMBL" id="QRZA01000001">
    <property type="protein sequence ID" value="RGV36639.1"/>
    <property type="molecule type" value="Genomic_DNA"/>
</dbReference>
<comment type="similarity">
    <text evidence="1">Belongs to the sigma-70 factor family. ECF subfamily.</text>
</comment>
<dbReference type="InterPro" id="IPR014284">
    <property type="entry name" value="RNA_pol_sigma-70_dom"/>
</dbReference>
<dbReference type="PANTHER" id="PTHR43133:SF46">
    <property type="entry name" value="RNA POLYMERASE SIGMA-70 FACTOR ECF SUBFAMILY"/>
    <property type="match status" value="1"/>
</dbReference>
<dbReference type="InterPro" id="IPR013325">
    <property type="entry name" value="RNA_pol_sigma_r2"/>
</dbReference>
<evidence type="ECO:0000256" key="4">
    <source>
        <dbReference type="ARBA" id="ARBA00023163"/>
    </source>
</evidence>
<dbReference type="InterPro" id="IPR007627">
    <property type="entry name" value="RNA_pol_sigma70_r2"/>
</dbReference>
<keyword evidence="2" id="KW-0805">Transcription regulation</keyword>
<gene>
    <name evidence="6" type="ORF">DWW18_00090</name>
</gene>
<comment type="caution">
    <text evidence="6">The sequence shown here is derived from an EMBL/GenBank/DDBJ whole genome shotgun (WGS) entry which is preliminary data.</text>
</comment>
<dbReference type="GO" id="GO:0016987">
    <property type="term" value="F:sigma factor activity"/>
    <property type="evidence" value="ECO:0007669"/>
    <property type="project" value="UniProtKB-KW"/>
</dbReference>
<dbReference type="SUPFAM" id="SSF88946">
    <property type="entry name" value="Sigma2 domain of RNA polymerase sigma factors"/>
    <property type="match status" value="1"/>
</dbReference>
<dbReference type="Proteomes" id="UP000283589">
    <property type="component" value="Unassembled WGS sequence"/>
</dbReference>
<dbReference type="SMART" id="SM00421">
    <property type="entry name" value="HTH_LUXR"/>
    <property type="match status" value="1"/>
</dbReference>
<dbReference type="InterPro" id="IPR039425">
    <property type="entry name" value="RNA_pol_sigma-70-like"/>
</dbReference>
<dbReference type="STRING" id="1121130.GCA_000519105_02367"/>
<dbReference type="Gene3D" id="1.10.10.10">
    <property type="entry name" value="Winged helix-like DNA-binding domain superfamily/Winged helix DNA-binding domain"/>
    <property type="match status" value="1"/>
</dbReference>
<feature type="domain" description="HTH luxR-type" evidence="5">
    <location>
        <begin position="124"/>
        <end position="183"/>
    </location>
</feature>
<dbReference type="AlphaFoldDB" id="A0A412X722"/>
<organism evidence="6 7">
    <name type="scientific">Butyricimonas virosa</name>
    <dbReference type="NCBI Taxonomy" id="544645"/>
    <lineage>
        <taxon>Bacteria</taxon>
        <taxon>Pseudomonadati</taxon>
        <taxon>Bacteroidota</taxon>
        <taxon>Bacteroidia</taxon>
        <taxon>Bacteroidales</taxon>
        <taxon>Odoribacteraceae</taxon>
        <taxon>Butyricimonas</taxon>
    </lineage>
</organism>
<dbReference type="InterPro" id="IPR013249">
    <property type="entry name" value="RNA_pol_sigma70_r4_t2"/>
</dbReference>
<protein>
    <submittedName>
        <fullName evidence="6">RNA polymerase sigma-70 factor</fullName>
    </submittedName>
</protein>
<proteinExistence type="inferred from homology"/>
<dbReference type="InterPro" id="IPR000792">
    <property type="entry name" value="Tscrpt_reg_LuxR_C"/>
</dbReference>
<dbReference type="GO" id="GO:0006352">
    <property type="term" value="P:DNA-templated transcription initiation"/>
    <property type="evidence" value="ECO:0007669"/>
    <property type="project" value="InterPro"/>
</dbReference>
<dbReference type="InterPro" id="IPR036388">
    <property type="entry name" value="WH-like_DNA-bd_sf"/>
</dbReference>
<evidence type="ECO:0000259" key="5">
    <source>
        <dbReference type="SMART" id="SM00421"/>
    </source>
</evidence>
<dbReference type="Pfam" id="PF08281">
    <property type="entry name" value="Sigma70_r4_2"/>
    <property type="match status" value="1"/>
</dbReference>
<evidence type="ECO:0000256" key="1">
    <source>
        <dbReference type="ARBA" id="ARBA00010641"/>
    </source>
</evidence>
<dbReference type="InterPro" id="IPR013324">
    <property type="entry name" value="RNA_pol_sigma_r3/r4-like"/>
</dbReference>
<accession>A0A412X722</accession>
<dbReference type="NCBIfam" id="TIGR02937">
    <property type="entry name" value="sigma70-ECF"/>
    <property type="match status" value="1"/>
</dbReference>
<dbReference type="Pfam" id="PF04542">
    <property type="entry name" value="Sigma70_r2"/>
    <property type="match status" value="1"/>
</dbReference>
<dbReference type="RefSeq" id="WP_118258253.1">
    <property type="nucleotide sequence ID" value="NZ_CALBWO010000038.1"/>
</dbReference>
<sequence>MEVVSEGVLESFRKGSEDAFRFYYEMYYHALCLFGIRMVKEEDDVLDIAQDVFVNLWKARVTIESLVHMRMYLYQSMRHRCLNYMRVKKLEEMYCHEYALLESEEGFGDAVVEEEVHRMVMEEIEQLPLEQRRVIMLHLEGKNNIEIAEILKVSVNTVKTHKARARQQLKTKLKDLFVMTFVLGL</sequence>
<dbReference type="Gene3D" id="1.10.1740.10">
    <property type="match status" value="1"/>
</dbReference>
<keyword evidence="4" id="KW-0804">Transcription</keyword>
<dbReference type="PRINTS" id="PR00038">
    <property type="entry name" value="HTHLUXR"/>
</dbReference>
<dbReference type="GO" id="GO:0003677">
    <property type="term" value="F:DNA binding"/>
    <property type="evidence" value="ECO:0007669"/>
    <property type="project" value="InterPro"/>
</dbReference>